<keyword evidence="4" id="KW-1185">Reference proteome</keyword>
<dbReference type="EMBL" id="CP003620">
    <property type="protein sequence ID" value="AFZ11970.1"/>
    <property type="molecule type" value="Genomic_DNA"/>
</dbReference>
<sequence>MFLPKKRLYSLLPLFLIFPLAQTTPMPTPAPVQQEVVQPGEVRALPGKLDNVLVFNSNSPELVQKEGILLSTFPAVGKSVPTAHLNFPVTGRFDIFAHHIAKATSPDDLRTLYLGVILHNPNSKPVTVDVLQAASYLSQPDAPFIELPSYVENPLGTVYSGPGSRVMDDVLRGKRQADIPSKLIIPPGTSQLLMNHPIPVKTLTPPLNGRSALIRLRSDRSVYIASLGMYARQNPDGSERAPNLQEWQGLLDNGDLASPRDRAPTPPQQTTGSMIYGRVAGVALGSQWQAQLTDNSKSKVLTIPQPGQAFSYALSTIPRGSLGTNQIQSAPILARYPDTAYLAHGNYGIQYSLSLPLANNTSKSQTVTLAIQTPLKQDKLKDGLVFLQPPASQTFFRGTVQVSYRDNRGLLSKRYVHLVQKRGQQGEPLVKLDLSAGDRKLVQVDFLYPPDASPPQVLTVKTINN</sequence>
<proteinExistence type="predicted"/>
<protein>
    <recommendedName>
        <fullName evidence="5">DUF3370 domain-containing protein</fullName>
    </recommendedName>
</protein>
<dbReference type="eggNOG" id="COG1749">
    <property type="taxonomic scope" value="Bacteria"/>
</dbReference>
<dbReference type="AlphaFoldDB" id="K9VXU3"/>
<name>K9VXU3_9CYAN</name>
<reference evidence="3 4" key="1">
    <citation type="submission" date="2012-06" db="EMBL/GenBank/DDBJ databases">
        <title>Finished chromosome of genome of Crinalium epipsammum PCC 9333.</title>
        <authorList>
            <consortium name="US DOE Joint Genome Institute"/>
            <person name="Gugger M."/>
            <person name="Coursin T."/>
            <person name="Rippka R."/>
            <person name="Tandeau De Marsac N."/>
            <person name="Huntemann M."/>
            <person name="Wei C.-L."/>
            <person name="Han J."/>
            <person name="Detter J.C."/>
            <person name="Han C."/>
            <person name="Tapia R."/>
            <person name="Davenport K."/>
            <person name="Daligault H."/>
            <person name="Erkkila T."/>
            <person name="Gu W."/>
            <person name="Munk A.C.C."/>
            <person name="Teshima H."/>
            <person name="Xu Y."/>
            <person name="Chain P."/>
            <person name="Chen A."/>
            <person name="Krypides N."/>
            <person name="Mavromatis K."/>
            <person name="Markowitz V."/>
            <person name="Szeto E."/>
            <person name="Ivanova N."/>
            <person name="Mikhailova N."/>
            <person name="Ovchinnikova G."/>
            <person name="Pagani I."/>
            <person name="Pati A."/>
            <person name="Goodwin L."/>
            <person name="Peters L."/>
            <person name="Pitluck S."/>
            <person name="Woyke T."/>
            <person name="Kerfeld C."/>
        </authorList>
    </citation>
    <scope>NUCLEOTIDE SEQUENCE [LARGE SCALE GENOMIC DNA]</scope>
    <source>
        <strain evidence="3 4">PCC 9333</strain>
    </source>
</reference>
<dbReference type="Proteomes" id="UP000010472">
    <property type="component" value="Chromosome"/>
</dbReference>
<feature type="chain" id="PRO_5003937837" description="DUF3370 domain-containing protein" evidence="2">
    <location>
        <begin position="24"/>
        <end position="465"/>
    </location>
</feature>
<dbReference type="InterPro" id="IPR021801">
    <property type="entry name" value="DUF3370"/>
</dbReference>
<feature type="region of interest" description="Disordered" evidence="1">
    <location>
        <begin position="251"/>
        <end position="272"/>
    </location>
</feature>
<dbReference type="STRING" id="1173022.Cri9333_1057"/>
<evidence type="ECO:0008006" key="5">
    <source>
        <dbReference type="Google" id="ProtNLM"/>
    </source>
</evidence>
<dbReference type="OrthoDB" id="502907at2"/>
<dbReference type="HOGENOM" id="CLU_029327_0_0_3"/>
<dbReference type="PATRIC" id="fig|1173022.3.peg.1146"/>
<feature type="signal peptide" evidence="2">
    <location>
        <begin position="1"/>
        <end position="23"/>
    </location>
</feature>
<evidence type="ECO:0000256" key="2">
    <source>
        <dbReference type="SAM" id="SignalP"/>
    </source>
</evidence>
<dbReference type="RefSeq" id="WP_015202092.1">
    <property type="nucleotide sequence ID" value="NC_019753.1"/>
</dbReference>
<gene>
    <name evidence="3" type="ORF">Cri9333_1057</name>
</gene>
<evidence type="ECO:0000313" key="3">
    <source>
        <dbReference type="EMBL" id="AFZ11970.1"/>
    </source>
</evidence>
<dbReference type="Pfam" id="PF11850">
    <property type="entry name" value="DUF3370"/>
    <property type="match status" value="1"/>
</dbReference>
<evidence type="ECO:0000256" key="1">
    <source>
        <dbReference type="SAM" id="MobiDB-lite"/>
    </source>
</evidence>
<keyword evidence="2" id="KW-0732">Signal</keyword>
<accession>K9VXU3</accession>
<organism evidence="3 4">
    <name type="scientific">Crinalium epipsammum PCC 9333</name>
    <dbReference type="NCBI Taxonomy" id="1173022"/>
    <lineage>
        <taxon>Bacteria</taxon>
        <taxon>Bacillati</taxon>
        <taxon>Cyanobacteriota</taxon>
        <taxon>Cyanophyceae</taxon>
        <taxon>Gomontiellales</taxon>
        <taxon>Gomontiellaceae</taxon>
        <taxon>Crinalium</taxon>
    </lineage>
</organism>
<evidence type="ECO:0000313" key="4">
    <source>
        <dbReference type="Proteomes" id="UP000010472"/>
    </source>
</evidence>
<dbReference type="KEGG" id="cep:Cri9333_1057"/>